<dbReference type="RefSeq" id="WP_282679549.1">
    <property type="nucleotide sequence ID" value="NZ_CP106875.1"/>
</dbReference>
<keyword evidence="2" id="KW-1185">Reference proteome</keyword>
<dbReference type="EMBL" id="JAOTLW010000013">
    <property type="protein sequence ID" value="MDI5832580.1"/>
    <property type="molecule type" value="Genomic_DNA"/>
</dbReference>
<evidence type="ECO:0000313" key="2">
    <source>
        <dbReference type="Proteomes" id="UP001159075"/>
    </source>
</evidence>
<proteinExistence type="predicted"/>
<comment type="caution">
    <text evidence="1">The sequence shown here is derived from an EMBL/GenBank/DDBJ whole genome shotgun (WGS) entry which is preliminary data.</text>
</comment>
<evidence type="ECO:0000313" key="1">
    <source>
        <dbReference type="EMBL" id="MDI5832580.1"/>
    </source>
</evidence>
<organism evidence="1 2">
    <name type="scientific">Shewanella xiamenensis</name>
    <dbReference type="NCBI Taxonomy" id="332186"/>
    <lineage>
        <taxon>Bacteria</taxon>
        <taxon>Pseudomonadati</taxon>
        <taxon>Pseudomonadota</taxon>
        <taxon>Gammaproteobacteria</taxon>
        <taxon>Alteromonadales</taxon>
        <taxon>Shewanellaceae</taxon>
        <taxon>Shewanella</taxon>
    </lineage>
</organism>
<gene>
    <name evidence="1" type="ORF">ODY93_13455</name>
</gene>
<protein>
    <submittedName>
        <fullName evidence="1">Uncharacterized protein</fullName>
    </submittedName>
</protein>
<sequence>MITINTKLNSGIYQSEGGGEIRTHYSFNTNPRNLLKACKLLGEHMSTMKEAYGNIGCGSSWLEIDGQWIHQTDIATVTSIKNAAELLGEVAAGYDENKYNGNFDY</sequence>
<dbReference type="Proteomes" id="UP001159075">
    <property type="component" value="Unassembled WGS sequence"/>
</dbReference>
<name>A0ABT6UDN3_9GAMM</name>
<reference evidence="1 2" key="1">
    <citation type="submission" date="2022-09" db="EMBL/GenBank/DDBJ databases">
        <title>The outer-membrane cytochrome OmcA is essential for infection of Shewanella oneidensis by a zebrafish-associated bacteriophage.</title>
        <authorList>
            <person name="Grenfell A.W."/>
            <person name="Intile P."/>
            <person name="Mcfarlane J."/>
            <person name="Leung D."/>
            <person name="Abdalla K."/>
            <person name="Wold M."/>
            <person name="Kees E."/>
            <person name="Gralnick J."/>
        </authorList>
    </citation>
    <scope>NUCLEOTIDE SEQUENCE [LARGE SCALE GENOMIC DNA]</scope>
    <source>
        <strain evidence="1 2">NF-5</strain>
    </source>
</reference>
<accession>A0ABT6UDN3</accession>